<dbReference type="InterPro" id="IPR045621">
    <property type="entry name" value="BPD_transp_1_N"/>
</dbReference>
<evidence type="ECO:0000256" key="2">
    <source>
        <dbReference type="ARBA" id="ARBA00022448"/>
    </source>
</evidence>
<evidence type="ECO:0000256" key="8">
    <source>
        <dbReference type="ARBA" id="ARBA00023136"/>
    </source>
</evidence>
<proteinExistence type="inferred from homology"/>
<keyword evidence="5 10" id="KW-0812">Transmembrane</keyword>
<feature type="transmembrane region" description="Helical" evidence="10">
    <location>
        <begin position="9"/>
        <end position="30"/>
    </location>
</feature>
<gene>
    <name evidence="12" type="ORF">MSTHT_0302</name>
</gene>
<evidence type="ECO:0000256" key="10">
    <source>
        <dbReference type="RuleBase" id="RU363032"/>
    </source>
</evidence>
<sequence>MIEFITRRFLLLLPVLFLVSVISFSITYISPGDTAENALMNPMGGVDQRAVEEFRAKTGLDNPVHIQYINWMEKVLRGDLGESYMTGENVSEAILRCFKVTLKLAVISMLVSLIIAIPLGILSALRKGTAVDAACRLFALTGVSMPSFWQAYILIIVFALILEILPSSGYGDGSLTYIFLPAITLGTSYAAVTMRLMRASMLDVMQQDYIRAARAKGVPEHIIILKHALKNSLIPVVTVAGLNFGYLLNGSVIVETIFSWPGIGNLIVSSILSKDYPMIQGCVLFIAVIFVLVNFAVDISYAYLNPKIRYESKT</sequence>
<evidence type="ECO:0000313" key="13">
    <source>
        <dbReference type="Proteomes" id="UP000066529"/>
    </source>
</evidence>
<keyword evidence="2 10" id="KW-0813">Transport</keyword>
<reference evidence="12 13" key="1">
    <citation type="submission" date="2014-07" db="EMBL/GenBank/DDBJ databases">
        <title>Methanogenic archaea and the global carbon cycle.</title>
        <authorList>
            <person name="Henriksen J.R."/>
            <person name="Luke J."/>
            <person name="Reinhart S."/>
            <person name="Benedict M.N."/>
            <person name="Youngblut N.D."/>
            <person name="Metcalf M.E."/>
            <person name="Whitaker R.J."/>
            <person name="Metcalf W.W."/>
        </authorList>
    </citation>
    <scope>NUCLEOTIDE SEQUENCE [LARGE SCALE GENOMIC DNA]</scope>
    <source>
        <strain evidence="13">ATCC 43570 / DSM 1825 / OCM 12 / VKM B-1830 / TM-1</strain>
    </source>
</reference>
<feature type="transmembrane region" description="Helical" evidence="10">
    <location>
        <begin position="278"/>
        <end position="304"/>
    </location>
</feature>
<dbReference type="GeneID" id="24847200"/>
<feature type="domain" description="ABC transmembrane type-1" evidence="11">
    <location>
        <begin position="98"/>
        <end position="301"/>
    </location>
</feature>
<dbReference type="GO" id="GO:0005886">
    <property type="term" value="C:plasma membrane"/>
    <property type="evidence" value="ECO:0007669"/>
    <property type="project" value="UniProtKB-SubCell"/>
</dbReference>
<dbReference type="Proteomes" id="UP000066529">
    <property type="component" value="Chromosome"/>
</dbReference>
<dbReference type="NCBIfam" id="NF045470">
    <property type="entry name" value="Opp2B"/>
    <property type="match status" value="1"/>
</dbReference>
<organism evidence="12 13">
    <name type="scientific">Methanosarcina thermophila (strain ATCC 43570 / DSM 1825 / OCM 12 / VKM B-1830 / TM-1)</name>
    <dbReference type="NCBI Taxonomy" id="523844"/>
    <lineage>
        <taxon>Archaea</taxon>
        <taxon>Methanobacteriati</taxon>
        <taxon>Methanobacteriota</taxon>
        <taxon>Stenosarchaea group</taxon>
        <taxon>Methanomicrobia</taxon>
        <taxon>Methanosarcinales</taxon>
        <taxon>Methanosarcinaceae</taxon>
        <taxon>Methanosarcina</taxon>
    </lineage>
</organism>
<evidence type="ECO:0000256" key="9">
    <source>
        <dbReference type="ARBA" id="ARBA00024202"/>
    </source>
</evidence>
<accession>A0A0E3KY16</accession>
<dbReference type="PANTHER" id="PTHR43163:SF6">
    <property type="entry name" value="DIPEPTIDE TRANSPORT SYSTEM PERMEASE PROTEIN DPPB-RELATED"/>
    <property type="match status" value="1"/>
</dbReference>
<dbReference type="OrthoDB" id="44105at2157"/>
<feature type="transmembrane region" description="Helical" evidence="10">
    <location>
        <begin position="104"/>
        <end position="125"/>
    </location>
</feature>
<evidence type="ECO:0000256" key="1">
    <source>
        <dbReference type="ARBA" id="ARBA00004651"/>
    </source>
</evidence>
<keyword evidence="3" id="KW-1003">Cell membrane</keyword>
<evidence type="ECO:0000256" key="7">
    <source>
        <dbReference type="ARBA" id="ARBA00023065"/>
    </source>
</evidence>
<dbReference type="HOGENOM" id="CLU_036879_0_2_2"/>
<feature type="transmembrane region" description="Helical" evidence="10">
    <location>
        <begin position="233"/>
        <end position="258"/>
    </location>
</feature>
<dbReference type="STRING" id="523844.MSTHT_0302"/>
<feature type="transmembrane region" description="Helical" evidence="10">
    <location>
        <begin position="137"/>
        <end position="162"/>
    </location>
</feature>
<evidence type="ECO:0000256" key="3">
    <source>
        <dbReference type="ARBA" id="ARBA00022475"/>
    </source>
</evidence>
<comment type="subcellular location">
    <subcellularLocation>
        <location evidence="1 10">Cell membrane</location>
        <topology evidence="1 10">Multi-pass membrane protein</topology>
    </subcellularLocation>
</comment>
<evidence type="ECO:0000256" key="5">
    <source>
        <dbReference type="ARBA" id="ARBA00022692"/>
    </source>
</evidence>
<feature type="transmembrane region" description="Helical" evidence="10">
    <location>
        <begin position="174"/>
        <end position="192"/>
    </location>
</feature>
<evidence type="ECO:0000256" key="4">
    <source>
        <dbReference type="ARBA" id="ARBA00022596"/>
    </source>
</evidence>
<dbReference type="AlphaFoldDB" id="A0A0E3KY16"/>
<keyword evidence="7" id="KW-0406">Ion transport</keyword>
<dbReference type="InterPro" id="IPR000515">
    <property type="entry name" value="MetI-like"/>
</dbReference>
<keyword evidence="8 10" id="KW-0472">Membrane</keyword>
<evidence type="ECO:0000313" key="12">
    <source>
        <dbReference type="EMBL" id="AKB12060.1"/>
    </source>
</evidence>
<dbReference type="SUPFAM" id="SSF161098">
    <property type="entry name" value="MetI-like"/>
    <property type="match status" value="1"/>
</dbReference>
<dbReference type="Pfam" id="PF19300">
    <property type="entry name" value="BPD_transp_1_N"/>
    <property type="match status" value="1"/>
</dbReference>
<protein>
    <submittedName>
        <fullName evidence="12">Oligopeptide transport system permease protein OppB</fullName>
    </submittedName>
</protein>
<dbReference type="KEGG" id="mthr:MSTHT_0302"/>
<dbReference type="Pfam" id="PF00528">
    <property type="entry name" value="BPD_transp_1"/>
    <property type="match status" value="1"/>
</dbReference>
<dbReference type="GO" id="GO:0015099">
    <property type="term" value="F:nickel cation transmembrane transporter activity"/>
    <property type="evidence" value="ECO:0007669"/>
    <property type="project" value="InterPro"/>
</dbReference>
<dbReference type="Gene3D" id="1.10.3720.10">
    <property type="entry name" value="MetI-like"/>
    <property type="match status" value="1"/>
</dbReference>
<keyword evidence="4" id="KW-0533">Nickel</keyword>
<dbReference type="EMBL" id="CP009501">
    <property type="protein sequence ID" value="AKB12060.1"/>
    <property type="molecule type" value="Genomic_DNA"/>
</dbReference>
<keyword evidence="6 10" id="KW-1133">Transmembrane helix</keyword>
<dbReference type="CDD" id="cd06261">
    <property type="entry name" value="TM_PBP2"/>
    <property type="match status" value="1"/>
</dbReference>
<dbReference type="InterPro" id="IPR050045">
    <property type="entry name" value="Opp2B"/>
</dbReference>
<evidence type="ECO:0000256" key="6">
    <source>
        <dbReference type="ARBA" id="ARBA00022989"/>
    </source>
</evidence>
<dbReference type="PATRIC" id="fig|523844.20.peg.399"/>
<dbReference type="PROSITE" id="PS50928">
    <property type="entry name" value="ABC_TM1"/>
    <property type="match status" value="1"/>
</dbReference>
<dbReference type="RefSeq" id="WP_048166290.1">
    <property type="nucleotide sequence ID" value="NZ_CP009501.1"/>
</dbReference>
<dbReference type="InterPro" id="IPR035906">
    <property type="entry name" value="MetI-like_sf"/>
</dbReference>
<comment type="similarity">
    <text evidence="9">Belongs to the binding-protein-dependent transport system permease family. OppBC subfamily.</text>
</comment>
<dbReference type="PANTHER" id="PTHR43163">
    <property type="entry name" value="DIPEPTIDE TRANSPORT SYSTEM PERMEASE PROTEIN DPPB-RELATED"/>
    <property type="match status" value="1"/>
</dbReference>
<evidence type="ECO:0000259" key="11">
    <source>
        <dbReference type="PROSITE" id="PS50928"/>
    </source>
</evidence>
<name>A0A0E3KY16_METTT</name>